<dbReference type="PROSITE" id="PS00463">
    <property type="entry name" value="ZN2_CY6_FUNGAL_1"/>
    <property type="match status" value="1"/>
</dbReference>
<dbReference type="SMART" id="SM00066">
    <property type="entry name" value="GAL4"/>
    <property type="match status" value="1"/>
</dbReference>
<comment type="caution">
    <text evidence="4">The sequence shown here is derived from an EMBL/GenBank/DDBJ whole genome shotgun (WGS) entry which is preliminary data.</text>
</comment>
<dbReference type="Pfam" id="PF00172">
    <property type="entry name" value="Zn_clus"/>
    <property type="match status" value="1"/>
</dbReference>
<sequence length="901" mass="99442">MSSSFTQHIRPATKHQQVSREEDPNHHQTVQPSPAAETIDRSLRYPGLSEQDALDRLDAPTNTTASYAPASTSSSLSAILNTASPLPPFPYHGPQDDRLMGNAGNRSPPPAGQDTGVTHTPTSGANHSSLPAGRDASGAHTPTSAGPDHSSRSTAWENTPEYAIETRFPWPSYHPQSVSDKSMSERALSGGRSDYPSRPADSENHRAYASNNESQYPRNATQDVSENRTSHDANHAHQGVPDDRVSRRTSYTSQDGPDNRTPHHPNPQFPAVGPPGPYSVAQSWDSSTRASAYQEPYRPYLNNGPHYSGQYQEPVQDGRSMPAGYDAPPHHSLPDGAGYSQPPPPPTYRHHSYQDSRGYPQQQPPPLTRHHSFNDERGYPQQQHPAAPSHHSYQDSRGYSQRQPPPAPAHHSYQDGRAYSQQQPPPAPAHHSYQDIRGYPQQQHPAAPSHHSYQDGRGYSQQQPPHPPHYPYHDGRGYSQDQPPHPSHYPYHDGRGYPQDQPPAAQPPLRQSAPRQRTAIACKYCRRRKIRCSGFTADGSGGQCTNCARFKQECVFTPVSSAQAFVPLIALTEALNGRDTHSGVYGAYGQPLPGDPANQNRTEPYQGYHPQQAAPGPPMAHCHQQMPQQVAQYAPQHVQQPIPQTYLPPMNRSPHDRDTLPSPTGSIPQQAPQTYLPSFSNRSPYDQGATLPSPTGSLDSQKRKREADERHFARAAPSAPSQFSGYDRDSNAPYRITGLQEQYQYRPSVPSPPTRQYGYQQGENVAARLPALQDGQQYRSSVPSPPSNQQYGHKQGENALAYRPMEDGRQSTQWASVNSNEAPRNDPSPNGSSSSFHSQNAGGNHQPSQVSPHRAESSQFPLASPARETERPNQMNIANIVERDDDDVDRNMLRRLGSNRS</sequence>
<dbReference type="CDD" id="cd00067">
    <property type="entry name" value="GAL4"/>
    <property type="match status" value="1"/>
</dbReference>
<evidence type="ECO:0000259" key="3">
    <source>
        <dbReference type="PROSITE" id="PS50048"/>
    </source>
</evidence>
<feature type="compositionally biased region" description="Polar residues" evidence="2">
    <location>
        <begin position="209"/>
        <end position="224"/>
    </location>
</feature>
<feature type="compositionally biased region" description="Polar residues" evidence="2">
    <location>
        <begin position="810"/>
        <end position="822"/>
    </location>
</feature>
<dbReference type="SUPFAM" id="SSF57701">
    <property type="entry name" value="Zn2/Cys6 DNA-binding domain"/>
    <property type="match status" value="1"/>
</dbReference>
<feature type="region of interest" description="Disordered" evidence="2">
    <location>
        <begin position="1"/>
        <end position="516"/>
    </location>
</feature>
<name>A0ABQ7ITY4_9HELO</name>
<evidence type="ECO:0000256" key="1">
    <source>
        <dbReference type="ARBA" id="ARBA00023242"/>
    </source>
</evidence>
<dbReference type="InterPro" id="IPR036864">
    <property type="entry name" value="Zn2-C6_fun-type_DNA-bd_sf"/>
</dbReference>
<gene>
    <name evidence="4" type="ORF">EAE98_003545</name>
</gene>
<keyword evidence="5" id="KW-1185">Reference proteome</keyword>
<feature type="compositionally biased region" description="Polar residues" evidence="2">
    <location>
        <begin position="625"/>
        <end position="643"/>
    </location>
</feature>
<protein>
    <recommendedName>
        <fullName evidence="3">Zn(2)-C6 fungal-type domain-containing protein</fullName>
    </recommendedName>
</protein>
<feature type="region of interest" description="Disordered" evidence="2">
    <location>
        <begin position="806"/>
        <end position="901"/>
    </location>
</feature>
<dbReference type="InterPro" id="IPR001138">
    <property type="entry name" value="Zn2Cys6_DnaBD"/>
</dbReference>
<feature type="region of interest" description="Disordered" evidence="2">
    <location>
        <begin position="775"/>
        <end position="794"/>
    </location>
</feature>
<feature type="compositionally biased region" description="Low complexity" evidence="2">
    <location>
        <begin position="507"/>
        <end position="516"/>
    </location>
</feature>
<evidence type="ECO:0000313" key="4">
    <source>
        <dbReference type="EMBL" id="KAF7933836.1"/>
    </source>
</evidence>
<dbReference type="Gene3D" id="4.10.240.10">
    <property type="entry name" value="Zn(2)-C6 fungal-type DNA-binding domain"/>
    <property type="match status" value="1"/>
</dbReference>
<feature type="compositionally biased region" description="Low complexity" evidence="2">
    <location>
        <begin position="59"/>
        <end position="84"/>
    </location>
</feature>
<feature type="compositionally biased region" description="Polar residues" evidence="2">
    <location>
        <begin position="115"/>
        <end position="129"/>
    </location>
</feature>
<feature type="compositionally biased region" description="Low complexity" evidence="2">
    <location>
        <begin position="825"/>
        <end position="843"/>
    </location>
</feature>
<feature type="compositionally biased region" description="Pro residues" evidence="2">
    <location>
        <begin position="264"/>
        <end position="277"/>
    </location>
</feature>
<feature type="compositionally biased region" description="Basic and acidic residues" evidence="2">
    <location>
        <begin position="225"/>
        <end position="246"/>
    </location>
</feature>
<dbReference type="PROSITE" id="PS50048">
    <property type="entry name" value="ZN2_CY6_FUNGAL_2"/>
    <property type="match status" value="1"/>
</dbReference>
<feature type="region of interest" description="Disordered" evidence="2">
    <location>
        <begin position="610"/>
        <end position="732"/>
    </location>
</feature>
<dbReference type="RefSeq" id="XP_038812629.1">
    <property type="nucleotide sequence ID" value="XM_038951165.1"/>
</dbReference>
<keyword evidence="1" id="KW-0539">Nucleus</keyword>
<proteinExistence type="predicted"/>
<reference evidence="4 5" key="1">
    <citation type="journal article" date="2020" name="Genome Biol. Evol.">
        <title>Comparative genomics of Sclerotiniaceae.</title>
        <authorList>
            <person name="Valero Jimenez C.A."/>
            <person name="Steentjes M."/>
            <person name="Scholten O.E."/>
            <person name="Van Kan J.A.L."/>
        </authorList>
    </citation>
    <scope>NUCLEOTIDE SEQUENCE [LARGE SCALE GENOMIC DNA]</scope>
    <source>
        <strain evidence="4 5">B1</strain>
    </source>
</reference>
<accession>A0ABQ7ITY4</accession>
<dbReference type="EMBL" id="RCSX01000006">
    <property type="protein sequence ID" value="KAF7933836.1"/>
    <property type="molecule type" value="Genomic_DNA"/>
</dbReference>
<dbReference type="Proteomes" id="UP000783213">
    <property type="component" value="Unassembled WGS sequence"/>
</dbReference>
<feature type="compositionally biased region" description="Polar residues" evidence="2">
    <location>
        <begin position="845"/>
        <end position="861"/>
    </location>
</feature>
<organism evidence="4 5">
    <name type="scientific">Botrytis deweyae</name>
    <dbReference type="NCBI Taxonomy" id="2478750"/>
    <lineage>
        <taxon>Eukaryota</taxon>
        <taxon>Fungi</taxon>
        <taxon>Dikarya</taxon>
        <taxon>Ascomycota</taxon>
        <taxon>Pezizomycotina</taxon>
        <taxon>Leotiomycetes</taxon>
        <taxon>Helotiales</taxon>
        <taxon>Sclerotiniaceae</taxon>
        <taxon>Botrytis</taxon>
    </lineage>
</organism>
<dbReference type="GeneID" id="62230319"/>
<evidence type="ECO:0000313" key="5">
    <source>
        <dbReference type="Proteomes" id="UP000783213"/>
    </source>
</evidence>
<feature type="domain" description="Zn(2)-C6 fungal-type" evidence="3">
    <location>
        <begin position="521"/>
        <end position="556"/>
    </location>
</feature>
<feature type="compositionally biased region" description="Polar residues" evidence="2">
    <location>
        <begin position="661"/>
        <end position="699"/>
    </location>
</feature>
<feature type="compositionally biased region" description="Polar residues" evidence="2">
    <location>
        <begin position="775"/>
        <end position="792"/>
    </location>
</feature>
<feature type="compositionally biased region" description="Polar residues" evidence="2">
    <location>
        <begin position="280"/>
        <end position="291"/>
    </location>
</feature>
<evidence type="ECO:0000256" key="2">
    <source>
        <dbReference type="SAM" id="MobiDB-lite"/>
    </source>
</evidence>